<organism evidence="1 2">
    <name type="scientific">Bifidobacterium choloepi</name>
    <dbReference type="NCBI Taxonomy" id="2614131"/>
    <lineage>
        <taxon>Bacteria</taxon>
        <taxon>Bacillati</taxon>
        <taxon>Actinomycetota</taxon>
        <taxon>Actinomycetes</taxon>
        <taxon>Bifidobacteriales</taxon>
        <taxon>Bifidobacteriaceae</taxon>
        <taxon>Bifidobacterium</taxon>
    </lineage>
</organism>
<proteinExistence type="predicted"/>
<gene>
    <name evidence="1" type="ORF">F6S87_07290</name>
</gene>
<evidence type="ECO:0000313" key="2">
    <source>
        <dbReference type="Proteomes" id="UP000469292"/>
    </source>
</evidence>
<name>A0A6I5N3Z7_9BIFI</name>
<dbReference type="EMBL" id="VYSG01000003">
    <property type="protein sequence ID" value="NEG70399.1"/>
    <property type="molecule type" value="Genomic_DNA"/>
</dbReference>
<reference evidence="1 2" key="1">
    <citation type="submission" date="2019-09" db="EMBL/GenBank/DDBJ databases">
        <title>Phylogenetic characterization of a novel taxon of the genus Bifidobacterium: Bifidobacterium choloepi sp. nov.</title>
        <authorList>
            <person name="Modesto M."/>
            <person name="Satti M."/>
        </authorList>
    </citation>
    <scope>NUCLEOTIDE SEQUENCE [LARGE SCALE GENOMIC DNA]</scope>
    <source>
        <strain evidence="1 2">BRDM6</strain>
    </source>
</reference>
<dbReference type="AlphaFoldDB" id="A0A6I5N3Z7"/>
<dbReference type="Proteomes" id="UP000469292">
    <property type="component" value="Unassembled WGS sequence"/>
</dbReference>
<comment type="caution">
    <text evidence="1">The sequence shown here is derived from an EMBL/GenBank/DDBJ whole genome shotgun (WGS) entry which is preliminary data.</text>
</comment>
<accession>A0A6I5N3Z7</accession>
<sequence length="71" mass="7972">MGTIIPIATMAATARLFGLRRGVAAMRFSGRRRDAELTVARPERWCGVELVVTWFSGRRCSVKLVVRFFGL</sequence>
<protein>
    <submittedName>
        <fullName evidence="1">Uncharacterized protein</fullName>
    </submittedName>
</protein>
<evidence type="ECO:0000313" key="1">
    <source>
        <dbReference type="EMBL" id="NEG70399.1"/>
    </source>
</evidence>
<dbReference type="RefSeq" id="WP_163227989.1">
    <property type="nucleotide sequence ID" value="NZ_VYSG01000003.1"/>
</dbReference>
<keyword evidence="2" id="KW-1185">Reference proteome</keyword>